<evidence type="ECO:0000313" key="3">
    <source>
        <dbReference type="EMBL" id="CAB5040538.1"/>
    </source>
</evidence>
<accession>A0A6J7FN76</accession>
<dbReference type="EMBL" id="CAEZXW010000045">
    <property type="protein sequence ID" value="CAB4704907.1"/>
    <property type="molecule type" value="Genomic_DNA"/>
</dbReference>
<evidence type="ECO:0000313" key="2">
    <source>
        <dbReference type="EMBL" id="CAB4895398.1"/>
    </source>
</evidence>
<name>A0A6J7FN76_9ZZZZ</name>
<gene>
    <name evidence="1" type="ORF">UFOPK2593_00829</name>
    <name evidence="2" type="ORF">UFOPK3492_00651</name>
    <name evidence="3" type="ORF">UFOPK4234_01133</name>
    <name evidence="4" type="ORF">UFOPK4295_00235</name>
</gene>
<proteinExistence type="predicted"/>
<dbReference type="EMBL" id="CAFBQA010000067">
    <property type="protein sequence ID" value="CAB5040538.1"/>
    <property type="molecule type" value="Genomic_DNA"/>
</dbReference>
<reference evidence="2" key="1">
    <citation type="submission" date="2020-05" db="EMBL/GenBank/DDBJ databases">
        <authorList>
            <person name="Chiriac C."/>
            <person name="Salcher M."/>
            <person name="Ghai R."/>
            <person name="Kavagutti S V."/>
        </authorList>
    </citation>
    <scope>NUCLEOTIDE SEQUENCE</scope>
</reference>
<sequence>MEVRIGSVRRKNLNYALPCVRTRLVTHPFGSDRGCDHLCHLERPITGTG</sequence>
<evidence type="ECO:0000313" key="4">
    <source>
        <dbReference type="EMBL" id="CAB5045270.1"/>
    </source>
</evidence>
<organism evidence="2">
    <name type="scientific">freshwater metagenome</name>
    <dbReference type="NCBI Taxonomy" id="449393"/>
    <lineage>
        <taxon>unclassified sequences</taxon>
        <taxon>metagenomes</taxon>
        <taxon>ecological metagenomes</taxon>
    </lineage>
</organism>
<dbReference type="EMBL" id="CAFBQF010000007">
    <property type="protein sequence ID" value="CAB5045270.1"/>
    <property type="molecule type" value="Genomic_DNA"/>
</dbReference>
<evidence type="ECO:0000313" key="1">
    <source>
        <dbReference type="EMBL" id="CAB4704907.1"/>
    </source>
</evidence>
<dbReference type="EMBL" id="CAFBMD010000038">
    <property type="protein sequence ID" value="CAB4895398.1"/>
    <property type="molecule type" value="Genomic_DNA"/>
</dbReference>
<dbReference type="AlphaFoldDB" id="A0A6J7FN76"/>
<protein>
    <submittedName>
        <fullName evidence="2">Unannotated protein</fullName>
    </submittedName>
</protein>